<keyword evidence="6" id="KW-0378">Hydrolase</keyword>
<dbReference type="InterPro" id="IPR038765">
    <property type="entry name" value="Papain-like_cys_pep_sf"/>
</dbReference>
<dbReference type="EMBL" id="CAAALY010029444">
    <property type="protein sequence ID" value="VEL16674.1"/>
    <property type="molecule type" value="Genomic_DNA"/>
</dbReference>
<dbReference type="PROSITE" id="PS50235">
    <property type="entry name" value="USP_3"/>
    <property type="match status" value="1"/>
</dbReference>
<dbReference type="PROSITE" id="PS00972">
    <property type="entry name" value="USP_1"/>
    <property type="match status" value="1"/>
</dbReference>
<keyword evidence="7" id="KW-0788">Thiol protease</keyword>
<comment type="caution">
    <text evidence="9">The sequence shown here is derived from an EMBL/GenBank/DDBJ whole genome shotgun (WGS) entry which is preliminary data.</text>
</comment>
<dbReference type="OrthoDB" id="292964at2759"/>
<evidence type="ECO:0000256" key="3">
    <source>
        <dbReference type="ARBA" id="ARBA00012759"/>
    </source>
</evidence>
<protein>
    <recommendedName>
        <fullName evidence="3">ubiquitinyl hydrolase 1</fullName>
        <ecNumber evidence="3">3.4.19.12</ecNumber>
    </recommendedName>
</protein>
<evidence type="ECO:0000256" key="1">
    <source>
        <dbReference type="ARBA" id="ARBA00000707"/>
    </source>
</evidence>
<keyword evidence="5" id="KW-0833">Ubl conjugation pathway</keyword>
<dbReference type="SUPFAM" id="SSF54001">
    <property type="entry name" value="Cysteine proteinases"/>
    <property type="match status" value="1"/>
</dbReference>
<name>A0A448WP71_9PLAT</name>
<dbReference type="GO" id="GO:0006508">
    <property type="term" value="P:proteolysis"/>
    <property type="evidence" value="ECO:0007669"/>
    <property type="project" value="UniProtKB-KW"/>
</dbReference>
<evidence type="ECO:0000256" key="6">
    <source>
        <dbReference type="ARBA" id="ARBA00022801"/>
    </source>
</evidence>
<evidence type="ECO:0000256" key="7">
    <source>
        <dbReference type="ARBA" id="ARBA00022807"/>
    </source>
</evidence>
<evidence type="ECO:0000259" key="8">
    <source>
        <dbReference type="PROSITE" id="PS50235"/>
    </source>
</evidence>
<comment type="catalytic activity">
    <reaction evidence="1">
        <text>Thiol-dependent hydrolysis of ester, thioester, amide, peptide and isopeptide bonds formed by the C-terminal Gly of ubiquitin (a 76-residue protein attached to proteins as an intracellular targeting signal).</text>
        <dbReference type="EC" id="3.4.19.12"/>
    </reaction>
</comment>
<dbReference type="Gene3D" id="3.90.70.10">
    <property type="entry name" value="Cysteine proteinases"/>
    <property type="match status" value="1"/>
</dbReference>
<gene>
    <name evidence="9" type="ORF">PXEA_LOCUS10114</name>
</gene>
<sequence length="106" mass="11964">MTLFTADQLAKFDPNYPNSAPVEPGQTGLRNLGNTCYMNSVLQALAHTRALVNYFLNDVTRVVNRTNPLGYKGEVAIEFSQLLSAIWRGSFRDIRPIAFKVCPYFF</sequence>
<dbReference type="InterPro" id="IPR028889">
    <property type="entry name" value="USP"/>
</dbReference>
<dbReference type="PANTHER" id="PTHR21646">
    <property type="entry name" value="UBIQUITIN CARBOXYL-TERMINAL HYDROLASE"/>
    <property type="match status" value="1"/>
</dbReference>
<reference evidence="9" key="1">
    <citation type="submission" date="2018-11" db="EMBL/GenBank/DDBJ databases">
        <authorList>
            <consortium name="Pathogen Informatics"/>
        </authorList>
    </citation>
    <scope>NUCLEOTIDE SEQUENCE</scope>
</reference>
<evidence type="ECO:0000313" key="10">
    <source>
        <dbReference type="Proteomes" id="UP000784294"/>
    </source>
</evidence>
<dbReference type="InterPro" id="IPR050185">
    <property type="entry name" value="Ub_carboxyl-term_hydrolase"/>
</dbReference>
<evidence type="ECO:0000256" key="4">
    <source>
        <dbReference type="ARBA" id="ARBA00022670"/>
    </source>
</evidence>
<evidence type="ECO:0000313" key="9">
    <source>
        <dbReference type="EMBL" id="VEL16674.1"/>
    </source>
</evidence>
<dbReference type="EC" id="3.4.19.12" evidence="3"/>
<dbReference type="InterPro" id="IPR018200">
    <property type="entry name" value="USP_CS"/>
</dbReference>
<evidence type="ECO:0000256" key="2">
    <source>
        <dbReference type="ARBA" id="ARBA00009085"/>
    </source>
</evidence>
<organism evidence="9 10">
    <name type="scientific">Protopolystoma xenopodis</name>
    <dbReference type="NCBI Taxonomy" id="117903"/>
    <lineage>
        <taxon>Eukaryota</taxon>
        <taxon>Metazoa</taxon>
        <taxon>Spiralia</taxon>
        <taxon>Lophotrochozoa</taxon>
        <taxon>Platyhelminthes</taxon>
        <taxon>Monogenea</taxon>
        <taxon>Polyopisthocotylea</taxon>
        <taxon>Polystomatidea</taxon>
        <taxon>Polystomatidae</taxon>
        <taxon>Protopolystoma</taxon>
    </lineage>
</organism>
<keyword evidence="10" id="KW-1185">Reference proteome</keyword>
<keyword evidence="4" id="KW-0645">Protease</keyword>
<dbReference type="PANTHER" id="PTHR21646:SF24">
    <property type="entry name" value="UBIQUITIN CARBOXYL-TERMINAL HYDROLASE"/>
    <property type="match status" value="1"/>
</dbReference>
<proteinExistence type="inferred from homology"/>
<dbReference type="Proteomes" id="UP000784294">
    <property type="component" value="Unassembled WGS sequence"/>
</dbReference>
<dbReference type="GO" id="GO:0004843">
    <property type="term" value="F:cysteine-type deubiquitinase activity"/>
    <property type="evidence" value="ECO:0007669"/>
    <property type="project" value="UniProtKB-EC"/>
</dbReference>
<evidence type="ECO:0000256" key="5">
    <source>
        <dbReference type="ARBA" id="ARBA00022786"/>
    </source>
</evidence>
<dbReference type="AlphaFoldDB" id="A0A448WP71"/>
<dbReference type="InterPro" id="IPR001394">
    <property type="entry name" value="Peptidase_C19_UCH"/>
</dbReference>
<comment type="similarity">
    <text evidence="2">Belongs to the peptidase C19 family.</text>
</comment>
<dbReference type="GO" id="GO:0016579">
    <property type="term" value="P:protein deubiquitination"/>
    <property type="evidence" value="ECO:0007669"/>
    <property type="project" value="InterPro"/>
</dbReference>
<dbReference type="Pfam" id="PF00443">
    <property type="entry name" value="UCH"/>
    <property type="match status" value="1"/>
</dbReference>
<accession>A0A448WP71</accession>
<feature type="domain" description="USP" evidence="8">
    <location>
        <begin position="27"/>
        <end position="106"/>
    </location>
</feature>